<evidence type="ECO:0000313" key="3">
    <source>
        <dbReference type="Proteomes" id="UP000250163"/>
    </source>
</evidence>
<gene>
    <name evidence="2" type="ORF">MORIYA_3728</name>
</gene>
<evidence type="ECO:0000313" key="2">
    <source>
        <dbReference type="EMBL" id="SQD80180.1"/>
    </source>
</evidence>
<organism evidence="2 3">
    <name type="scientific">Moritella yayanosii</name>
    <dbReference type="NCBI Taxonomy" id="69539"/>
    <lineage>
        <taxon>Bacteria</taxon>
        <taxon>Pseudomonadati</taxon>
        <taxon>Pseudomonadota</taxon>
        <taxon>Gammaproteobacteria</taxon>
        <taxon>Alteromonadales</taxon>
        <taxon>Moritellaceae</taxon>
        <taxon>Moritella</taxon>
    </lineage>
</organism>
<evidence type="ECO:0000256" key="1">
    <source>
        <dbReference type="SAM" id="Phobius"/>
    </source>
</evidence>
<keyword evidence="1" id="KW-0472">Membrane</keyword>
<feature type="transmembrane region" description="Helical" evidence="1">
    <location>
        <begin position="14"/>
        <end position="33"/>
    </location>
</feature>
<proteinExistence type="predicted"/>
<name>A0A330LTH5_9GAMM</name>
<dbReference type="Proteomes" id="UP000250163">
    <property type="component" value="Chromosome MORIYA"/>
</dbReference>
<keyword evidence="1" id="KW-1133">Transmembrane helix</keyword>
<sequence length="78" mass="8487">MWIKLLGSVLCSDFGMLMLANGTISVTVVLVFLRNIIDDVKLACCSGSIIWSVIWCVGLPLNELSPDNLLSAFLLSDK</sequence>
<feature type="transmembrane region" description="Helical" evidence="1">
    <location>
        <begin position="40"/>
        <end position="61"/>
    </location>
</feature>
<dbReference type="EMBL" id="LS483250">
    <property type="protein sequence ID" value="SQD80180.1"/>
    <property type="molecule type" value="Genomic_DNA"/>
</dbReference>
<keyword evidence="1" id="KW-0812">Transmembrane</keyword>
<dbReference type="AlphaFoldDB" id="A0A330LTH5"/>
<protein>
    <submittedName>
        <fullName evidence="2">Uncharacterized protein</fullName>
    </submittedName>
</protein>
<keyword evidence="3" id="KW-1185">Reference proteome</keyword>
<dbReference type="KEGG" id="mya:MORIYA_3728"/>
<reference evidence="3" key="1">
    <citation type="submission" date="2018-05" db="EMBL/GenBank/DDBJ databases">
        <authorList>
            <person name="Cea G.-C."/>
            <person name="William W."/>
        </authorList>
    </citation>
    <scope>NUCLEOTIDE SEQUENCE [LARGE SCALE GENOMIC DNA]</scope>
    <source>
        <strain evidence="3">DB21MT 5</strain>
    </source>
</reference>
<accession>A0A330LTH5</accession>